<organism evidence="1 2">
    <name type="scientific">Arctium lappa</name>
    <name type="common">Greater burdock</name>
    <name type="synonym">Lappa major</name>
    <dbReference type="NCBI Taxonomy" id="4217"/>
    <lineage>
        <taxon>Eukaryota</taxon>
        <taxon>Viridiplantae</taxon>
        <taxon>Streptophyta</taxon>
        <taxon>Embryophyta</taxon>
        <taxon>Tracheophyta</taxon>
        <taxon>Spermatophyta</taxon>
        <taxon>Magnoliopsida</taxon>
        <taxon>eudicotyledons</taxon>
        <taxon>Gunneridae</taxon>
        <taxon>Pentapetalae</taxon>
        <taxon>asterids</taxon>
        <taxon>campanulids</taxon>
        <taxon>Asterales</taxon>
        <taxon>Asteraceae</taxon>
        <taxon>Carduoideae</taxon>
        <taxon>Cardueae</taxon>
        <taxon>Arctiinae</taxon>
        <taxon>Arctium</taxon>
    </lineage>
</organism>
<dbReference type="Proteomes" id="UP001055879">
    <property type="component" value="Linkage Group LG11"/>
</dbReference>
<evidence type="ECO:0000313" key="2">
    <source>
        <dbReference type="Proteomes" id="UP001055879"/>
    </source>
</evidence>
<accession>A0ACB8Z651</accession>
<sequence>MGSPAKGSSGKKDSGSEKLTLKDEPNCETVEKGATPVHMKPTTELGERDTMHNNEIKGIPTINMERHLKDKQETVVKEMGLKSLLSMTLDGSPSKLGYVVVDSLDTKTMELRLQKTSIPITENVVHQMLGVPLGGLDLESITTVNPNSSMIFEWKKQFTKEKMRPSDIMKCIVESEDFGDIFKLNFLVLFVNALEYGLAQTKAENRTSKGRTSYGRTKTRLNEFTAGS</sequence>
<dbReference type="EMBL" id="CM042057">
    <property type="protein sequence ID" value="KAI3693185.1"/>
    <property type="molecule type" value="Genomic_DNA"/>
</dbReference>
<protein>
    <submittedName>
        <fullName evidence="1">Uncharacterized protein</fullName>
    </submittedName>
</protein>
<name>A0ACB8Z651_ARCLA</name>
<reference evidence="1 2" key="2">
    <citation type="journal article" date="2022" name="Mol. Ecol. Resour.">
        <title>The genomes of chicory, endive, great burdock and yacon provide insights into Asteraceae paleo-polyploidization history and plant inulin production.</title>
        <authorList>
            <person name="Fan W."/>
            <person name="Wang S."/>
            <person name="Wang H."/>
            <person name="Wang A."/>
            <person name="Jiang F."/>
            <person name="Liu H."/>
            <person name="Zhao H."/>
            <person name="Xu D."/>
            <person name="Zhang Y."/>
        </authorList>
    </citation>
    <scope>NUCLEOTIDE SEQUENCE [LARGE SCALE GENOMIC DNA]</scope>
    <source>
        <strain evidence="2">cv. Niubang</strain>
    </source>
</reference>
<proteinExistence type="predicted"/>
<evidence type="ECO:0000313" key="1">
    <source>
        <dbReference type="EMBL" id="KAI3693185.1"/>
    </source>
</evidence>
<comment type="caution">
    <text evidence="1">The sequence shown here is derived from an EMBL/GenBank/DDBJ whole genome shotgun (WGS) entry which is preliminary data.</text>
</comment>
<keyword evidence="2" id="KW-1185">Reference proteome</keyword>
<reference evidence="2" key="1">
    <citation type="journal article" date="2022" name="Mol. Ecol. Resour.">
        <title>The genomes of chicory, endive, great burdock and yacon provide insights into Asteraceae palaeo-polyploidization history and plant inulin production.</title>
        <authorList>
            <person name="Fan W."/>
            <person name="Wang S."/>
            <person name="Wang H."/>
            <person name="Wang A."/>
            <person name="Jiang F."/>
            <person name="Liu H."/>
            <person name="Zhao H."/>
            <person name="Xu D."/>
            <person name="Zhang Y."/>
        </authorList>
    </citation>
    <scope>NUCLEOTIDE SEQUENCE [LARGE SCALE GENOMIC DNA]</scope>
    <source>
        <strain evidence="2">cv. Niubang</strain>
    </source>
</reference>
<gene>
    <name evidence="1" type="ORF">L6452_33016</name>
</gene>